<comment type="similarity">
    <text evidence="2">Belongs to the bacterial solute-binding protein SsuA/TauA family.</text>
</comment>
<dbReference type="Proteomes" id="UP001147653">
    <property type="component" value="Unassembled WGS sequence"/>
</dbReference>
<comment type="caution">
    <text evidence="5">The sequence shown here is derived from an EMBL/GenBank/DDBJ whole genome shotgun (WGS) entry which is preliminary data.</text>
</comment>
<evidence type="ECO:0000313" key="6">
    <source>
        <dbReference type="Proteomes" id="UP001147653"/>
    </source>
</evidence>
<dbReference type="Gene3D" id="3.40.190.10">
    <property type="entry name" value="Periplasmic binding protein-like II"/>
    <property type="match status" value="2"/>
</dbReference>
<evidence type="ECO:0000256" key="2">
    <source>
        <dbReference type="ARBA" id="ARBA00010742"/>
    </source>
</evidence>
<evidence type="ECO:0000259" key="4">
    <source>
        <dbReference type="Pfam" id="PF09084"/>
    </source>
</evidence>
<dbReference type="SUPFAM" id="SSF53850">
    <property type="entry name" value="Periplasmic binding protein-like II"/>
    <property type="match status" value="1"/>
</dbReference>
<dbReference type="GO" id="GO:0042597">
    <property type="term" value="C:periplasmic space"/>
    <property type="evidence" value="ECO:0007669"/>
    <property type="project" value="UniProtKB-SubCell"/>
</dbReference>
<protein>
    <submittedName>
        <fullName evidence="5">ABC transporter substrate-binding protein</fullName>
    </submittedName>
</protein>
<proteinExistence type="inferred from homology"/>
<evidence type="ECO:0000313" key="5">
    <source>
        <dbReference type="EMBL" id="MDA0182729.1"/>
    </source>
</evidence>
<reference evidence="5" key="1">
    <citation type="submission" date="2022-10" db="EMBL/GenBank/DDBJ databases">
        <title>The WGS of Solirubrobacter phytolaccae KCTC 29190.</title>
        <authorList>
            <person name="Jiang Z."/>
        </authorList>
    </citation>
    <scope>NUCLEOTIDE SEQUENCE</scope>
    <source>
        <strain evidence="5">KCTC 29190</strain>
    </source>
</reference>
<dbReference type="Pfam" id="PF09084">
    <property type="entry name" value="NMT1"/>
    <property type="match status" value="1"/>
</dbReference>
<dbReference type="RefSeq" id="WP_270027109.1">
    <property type="nucleotide sequence ID" value="NZ_JAPDDP010000040.1"/>
</dbReference>
<sequence>MKRLGGAVALALVVAGCGDSGLTEGAEGGDVTVTNHPALLYSPPWIAAQDQKLFAKNGLEVKQIVGSEGGGTTVRNVVSGGLPIGEVATTAAVSAFMAGADIRIVGGGVASSRDTFWVTRPDEPLDSIEDLKGKTVGYTSPGSVTQGLLALSLERSGVGLDNVETRTMGGLTEGLTALKTGDIDAAAILEPVFSEQAEEEWKIVFKASDYVPEFLSTVIISGPGVLEEDRSLVQKTIQARADGIEFLKRDPDAVAEAWAKEAEIEPESARKALDLVDPAEHWVVGLDSPEALQTVEEEMRLIDLLPGGQRIDWDELVVQDFIPPDQRIQLPGG</sequence>
<feature type="domain" description="SsuA/THI5-like" evidence="4">
    <location>
        <begin position="44"/>
        <end position="253"/>
    </location>
</feature>
<evidence type="ECO:0000256" key="1">
    <source>
        <dbReference type="ARBA" id="ARBA00004418"/>
    </source>
</evidence>
<dbReference type="PROSITE" id="PS51257">
    <property type="entry name" value="PROKAR_LIPOPROTEIN"/>
    <property type="match status" value="1"/>
</dbReference>
<name>A0A9X3NAV2_9ACTN</name>
<dbReference type="AlphaFoldDB" id="A0A9X3NAV2"/>
<evidence type="ECO:0000256" key="3">
    <source>
        <dbReference type="ARBA" id="ARBA00022729"/>
    </source>
</evidence>
<dbReference type="InterPro" id="IPR015168">
    <property type="entry name" value="SsuA/THI5"/>
</dbReference>
<comment type="subcellular location">
    <subcellularLocation>
        <location evidence="1">Periplasm</location>
    </subcellularLocation>
</comment>
<keyword evidence="3" id="KW-0732">Signal</keyword>
<gene>
    <name evidence="5" type="ORF">OJ997_20625</name>
</gene>
<accession>A0A9X3NAV2</accession>
<dbReference type="PANTHER" id="PTHR30024">
    <property type="entry name" value="ALIPHATIC SULFONATES-BINDING PROTEIN-RELATED"/>
    <property type="match status" value="1"/>
</dbReference>
<organism evidence="5 6">
    <name type="scientific">Solirubrobacter phytolaccae</name>
    <dbReference type="NCBI Taxonomy" id="1404360"/>
    <lineage>
        <taxon>Bacteria</taxon>
        <taxon>Bacillati</taxon>
        <taxon>Actinomycetota</taxon>
        <taxon>Thermoleophilia</taxon>
        <taxon>Solirubrobacterales</taxon>
        <taxon>Solirubrobacteraceae</taxon>
        <taxon>Solirubrobacter</taxon>
    </lineage>
</organism>
<keyword evidence="6" id="KW-1185">Reference proteome</keyword>
<dbReference type="PANTHER" id="PTHR30024:SF47">
    <property type="entry name" value="TAURINE-BINDING PERIPLASMIC PROTEIN"/>
    <property type="match status" value="1"/>
</dbReference>
<dbReference type="EMBL" id="JAPDDP010000040">
    <property type="protein sequence ID" value="MDA0182729.1"/>
    <property type="molecule type" value="Genomic_DNA"/>
</dbReference>